<proteinExistence type="predicted"/>
<dbReference type="STRING" id="940286.GCA_000227565_01041"/>
<gene>
    <name evidence="7" type="ORF">CFR80_13595</name>
</gene>
<keyword evidence="2" id="KW-0520">NAD</keyword>
<evidence type="ECO:0000259" key="5">
    <source>
        <dbReference type="Pfam" id="PF03446"/>
    </source>
</evidence>
<dbReference type="SUPFAM" id="SSF48179">
    <property type="entry name" value="6-phosphogluconate dehydrogenase C-terminal domain-like"/>
    <property type="match status" value="1"/>
</dbReference>
<dbReference type="PIRSF" id="PIRSF000103">
    <property type="entry name" value="HIBADH"/>
    <property type="match status" value="1"/>
</dbReference>
<evidence type="ECO:0000256" key="2">
    <source>
        <dbReference type="ARBA" id="ARBA00023027"/>
    </source>
</evidence>
<feature type="compositionally biased region" description="Polar residues" evidence="4">
    <location>
        <begin position="18"/>
        <end position="33"/>
    </location>
</feature>
<dbReference type="EMBL" id="NKTX01000049">
    <property type="protein sequence ID" value="PYD80564.1"/>
    <property type="molecule type" value="Genomic_DNA"/>
</dbReference>
<name>A0A318QRI2_9PROT</name>
<dbReference type="AlphaFoldDB" id="A0A318QRI2"/>
<dbReference type="InterPro" id="IPR036291">
    <property type="entry name" value="NAD(P)-bd_dom_sf"/>
</dbReference>
<evidence type="ECO:0000313" key="8">
    <source>
        <dbReference type="Proteomes" id="UP000247417"/>
    </source>
</evidence>
<reference evidence="7 8" key="1">
    <citation type="submission" date="2017-07" db="EMBL/GenBank/DDBJ databases">
        <title>A draft genome sequence of Komagataeibacter oboediens LMG 18849.</title>
        <authorList>
            <person name="Skraban J."/>
            <person name="Cleenwerck I."/>
            <person name="Vandamme P."/>
            <person name="Trcek J."/>
        </authorList>
    </citation>
    <scope>NUCLEOTIDE SEQUENCE [LARGE SCALE GENOMIC DNA]</scope>
    <source>
        <strain evidence="7 8">LMG 18849</strain>
    </source>
</reference>
<accession>A0A318QRI2</accession>
<dbReference type="Pfam" id="PF14833">
    <property type="entry name" value="NAD_binding_11"/>
    <property type="match status" value="1"/>
</dbReference>
<organism evidence="7 8">
    <name type="scientific">Komagataeibacter oboediens</name>
    <dbReference type="NCBI Taxonomy" id="65958"/>
    <lineage>
        <taxon>Bacteria</taxon>
        <taxon>Pseudomonadati</taxon>
        <taxon>Pseudomonadota</taxon>
        <taxon>Alphaproteobacteria</taxon>
        <taxon>Acetobacterales</taxon>
        <taxon>Acetobacteraceae</taxon>
        <taxon>Komagataeibacter</taxon>
    </lineage>
</organism>
<dbReference type="Proteomes" id="UP000247417">
    <property type="component" value="Unassembled WGS sequence"/>
</dbReference>
<evidence type="ECO:0000256" key="3">
    <source>
        <dbReference type="PIRSR" id="PIRSR000103-1"/>
    </source>
</evidence>
<evidence type="ECO:0000313" key="7">
    <source>
        <dbReference type="EMBL" id="PYD80564.1"/>
    </source>
</evidence>
<feature type="domain" description="6-phosphogluconate dehydrogenase NADP-binding" evidence="5">
    <location>
        <begin position="42"/>
        <end position="198"/>
    </location>
</feature>
<dbReference type="InterPro" id="IPR051265">
    <property type="entry name" value="HIBADH-related_NP60_sf"/>
</dbReference>
<dbReference type="InterPro" id="IPR006115">
    <property type="entry name" value="6PGDH_NADP-bd"/>
</dbReference>
<dbReference type="InterPro" id="IPR015815">
    <property type="entry name" value="HIBADH-related"/>
</dbReference>
<dbReference type="InterPro" id="IPR029154">
    <property type="entry name" value="HIBADH-like_NADP-bd"/>
</dbReference>
<dbReference type="InterPro" id="IPR013328">
    <property type="entry name" value="6PGD_dom2"/>
</dbReference>
<evidence type="ECO:0000259" key="6">
    <source>
        <dbReference type="Pfam" id="PF14833"/>
    </source>
</evidence>
<feature type="active site" evidence="3">
    <location>
        <position position="208"/>
    </location>
</feature>
<protein>
    <submittedName>
        <fullName evidence="7">NAD(P)-dependent oxidoreductase</fullName>
    </submittedName>
</protein>
<feature type="domain" description="3-hydroxyisobutyrate dehydrogenase-like NAD-binding" evidence="6">
    <location>
        <begin position="202"/>
        <end position="319"/>
    </location>
</feature>
<dbReference type="Pfam" id="PF03446">
    <property type="entry name" value="NAD_binding_2"/>
    <property type="match status" value="1"/>
</dbReference>
<evidence type="ECO:0000256" key="4">
    <source>
        <dbReference type="SAM" id="MobiDB-lite"/>
    </source>
</evidence>
<dbReference type="PANTHER" id="PTHR43580:SF2">
    <property type="entry name" value="CYTOKINE-LIKE NUCLEAR FACTOR N-PAC"/>
    <property type="match status" value="1"/>
</dbReference>
<dbReference type="PANTHER" id="PTHR43580">
    <property type="entry name" value="OXIDOREDUCTASE GLYR1-RELATED"/>
    <property type="match status" value="1"/>
</dbReference>
<sequence length="339" mass="36017">MRAYMSVRFVYERQENQVNQSAQSTVSRSQTDVPRTGSPRPRVGLVGLGHMGSAFAQNLVSCGYQTVVFDRNATKRDACAGAQPVDSLAGLSQCDIIFSSLPNDAALSSVTEGHSGLITVMKKGAVHVSTSTVSPTIARHLAGLHQSSGQGYVASPVLGNPDLAKARKVFFMGAGPADHVASAVPIILNLGQHIFLMGDDPGHANLMKLAANVMIATTLESMGETLALLRKGGISAELGFDVLTNSLFDSKVHKAYGGKILHERYRPAGMVVPLALKDMRLALTEAERATTPMPFASLVRDRMVAMMARGWETLDWSALGLLASRDAGLPSDPGLSDLF</sequence>
<dbReference type="SUPFAM" id="SSF51735">
    <property type="entry name" value="NAD(P)-binding Rossmann-fold domains"/>
    <property type="match status" value="1"/>
</dbReference>
<keyword evidence="1" id="KW-0560">Oxidoreductase</keyword>
<dbReference type="GO" id="GO:0050661">
    <property type="term" value="F:NADP binding"/>
    <property type="evidence" value="ECO:0007669"/>
    <property type="project" value="InterPro"/>
</dbReference>
<dbReference type="Gene3D" id="1.10.1040.10">
    <property type="entry name" value="N-(1-d-carboxylethyl)-l-norvaline Dehydrogenase, domain 2"/>
    <property type="match status" value="1"/>
</dbReference>
<comment type="caution">
    <text evidence="7">The sequence shown here is derived from an EMBL/GenBank/DDBJ whole genome shotgun (WGS) entry which is preliminary data.</text>
</comment>
<dbReference type="InterPro" id="IPR008927">
    <property type="entry name" value="6-PGluconate_DH-like_C_sf"/>
</dbReference>
<dbReference type="GO" id="GO:0051287">
    <property type="term" value="F:NAD binding"/>
    <property type="evidence" value="ECO:0007669"/>
    <property type="project" value="InterPro"/>
</dbReference>
<feature type="region of interest" description="Disordered" evidence="4">
    <location>
        <begin position="18"/>
        <end position="40"/>
    </location>
</feature>
<dbReference type="OrthoDB" id="9812907at2"/>
<dbReference type="Gene3D" id="3.40.50.720">
    <property type="entry name" value="NAD(P)-binding Rossmann-like Domain"/>
    <property type="match status" value="1"/>
</dbReference>
<evidence type="ECO:0000256" key="1">
    <source>
        <dbReference type="ARBA" id="ARBA00023002"/>
    </source>
</evidence>
<dbReference type="GO" id="GO:0016491">
    <property type="term" value="F:oxidoreductase activity"/>
    <property type="evidence" value="ECO:0007669"/>
    <property type="project" value="UniProtKB-KW"/>
</dbReference>